<feature type="domain" description="NADP-dependent oxidoreductase" evidence="1">
    <location>
        <begin position="17"/>
        <end position="65"/>
    </location>
</feature>
<evidence type="ECO:0000313" key="3">
    <source>
        <dbReference type="Proteomes" id="UP000324611"/>
    </source>
</evidence>
<dbReference type="InterPro" id="IPR050523">
    <property type="entry name" value="AKR_Detox_Biosynth"/>
</dbReference>
<dbReference type="EMBL" id="VUOC01000002">
    <property type="protein sequence ID" value="KAA2242997.1"/>
    <property type="molecule type" value="Genomic_DNA"/>
</dbReference>
<comment type="caution">
    <text evidence="2">The sequence shown here is derived from an EMBL/GenBank/DDBJ whole genome shotgun (WGS) entry which is preliminary data.</text>
</comment>
<dbReference type="InterPro" id="IPR036812">
    <property type="entry name" value="NAD(P)_OxRdtase_dom_sf"/>
</dbReference>
<sequence length="74" mass="7778">MQYSTLGNTGLIVSRFSFGAMTFTAGNKGIPSVYKTEAADADAVVGRALDAGINFFDTADAYAGSMNLLMTRQS</sequence>
<dbReference type="GO" id="GO:0005829">
    <property type="term" value="C:cytosol"/>
    <property type="evidence" value="ECO:0007669"/>
    <property type="project" value="TreeGrafter"/>
</dbReference>
<dbReference type="InterPro" id="IPR023210">
    <property type="entry name" value="NADP_OxRdtase_dom"/>
</dbReference>
<dbReference type="PANTHER" id="PTHR43364:SF18">
    <property type="entry name" value="OXIDOREDUCTASE"/>
    <property type="match status" value="1"/>
</dbReference>
<evidence type="ECO:0000259" key="1">
    <source>
        <dbReference type="Pfam" id="PF00248"/>
    </source>
</evidence>
<dbReference type="PANTHER" id="PTHR43364">
    <property type="entry name" value="NADH-SPECIFIC METHYLGLYOXAL REDUCTASE-RELATED"/>
    <property type="match status" value="1"/>
</dbReference>
<proteinExistence type="predicted"/>
<dbReference type="Proteomes" id="UP000324611">
    <property type="component" value="Unassembled WGS sequence"/>
</dbReference>
<accession>A0A5B2VXM2</accession>
<name>A0A5B2VXM2_9BACT</name>
<reference evidence="2 3" key="1">
    <citation type="submission" date="2019-09" db="EMBL/GenBank/DDBJ databases">
        <title>Chitinophaga ginsengihumi sp. nov., isolated from soil of ginseng rhizosphere.</title>
        <authorList>
            <person name="Lee J."/>
        </authorList>
    </citation>
    <scope>NUCLEOTIDE SEQUENCE [LARGE SCALE GENOMIC DNA]</scope>
    <source>
        <strain evidence="2 3">BN140078</strain>
    </source>
</reference>
<organism evidence="2 3">
    <name type="scientific">Chitinophaga agrisoli</name>
    <dbReference type="NCBI Taxonomy" id="2607653"/>
    <lineage>
        <taxon>Bacteria</taxon>
        <taxon>Pseudomonadati</taxon>
        <taxon>Bacteroidota</taxon>
        <taxon>Chitinophagia</taxon>
        <taxon>Chitinophagales</taxon>
        <taxon>Chitinophagaceae</taxon>
        <taxon>Chitinophaga</taxon>
    </lineage>
</organism>
<protein>
    <submittedName>
        <fullName evidence="2">Aldo/keto reductase</fullName>
    </submittedName>
</protein>
<dbReference type="Gene3D" id="3.20.20.100">
    <property type="entry name" value="NADP-dependent oxidoreductase domain"/>
    <property type="match status" value="1"/>
</dbReference>
<evidence type="ECO:0000313" key="2">
    <source>
        <dbReference type="EMBL" id="KAA2242997.1"/>
    </source>
</evidence>
<dbReference type="Pfam" id="PF00248">
    <property type="entry name" value="Aldo_ket_red"/>
    <property type="match status" value="1"/>
</dbReference>
<dbReference type="RefSeq" id="WP_149837873.1">
    <property type="nucleotide sequence ID" value="NZ_VUOC01000002.1"/>
</dbReference>
<dbReference type="SUPFAM" id="SSF51430">
    <property type="entry name" value="NAD(P)-linked oxidoreductase"/>
    <property type="match status" value="1"/>
</dbReference>
<reference evidence="2 3" key="2">
    <citation type="submission" date="2019-09" db="EMBL/GenBank/DDBJ databases">
        <authorList>
            <person name="Jin C."/>
        </authorList>
    </citation>
    <scope>NUCLEOTIDE SEQUENCE [LARGE SCALE GENOMIC DNA]</scope>
    <source>
        <strain evidence="2 3">BN140078</strain>
    </source>
</reference>
<gene>
    <name evidence="2" type="ORF">F0L74_10780</name>
</gene>
<keyword evidence="3" id="KW-1185">Reference proteome</keyword>
<dbReference type="AlphaFoldDB" id="A0A5B2VXM2"/>